<comment type="caution">
    <text evidence="3">The sequence shown here is derived from an EMBL/GenBank/DDBJ whole genome shotgun (WGS) entry which is preliminary data.</text>
</comment>
<dbReference type="InterPro" id="IPR015947">
    <property type="entry name" value="PUA-like_sf"/>
</dbReference>
<evidence type="ECO:0000313" key="4">
    <source>
        <dbReference type="Proteomes" id="UP000310353"/>
    </source>
</evidence>
<gene>
    <name evidence="3" type="ORF">CQA76_01285</name>
</gene>
<organism evidence="3 4">
    <name type="scientific">Campylobacter aviculae</name>
    <dbReference type="NCBI Taxonomy" id="2510190"/>
    <lineage>
        <taxon>Bacteria</taxon>
        <taxon>Pseudomonadati</taxon>
        <taxon>Campylobacterota</taxon>
        <taxon>Epsilonproteobacteria</taxon>
        <taxon>Campylobacterales</taxon>
        <taxon>Campylobacteraceae</taxon>
        <taxon>Campylobacter</taxon>
    </lineage>
</organism>
<proteinExistence type="predicted"/>
<dbReference type="GO" id="GO:0004781">
    <property type="term" value="F:sulfate adenylyltransferase (ATP) activity"/>
    <property type="evidence" value="ECO:0007669"/>
    <property type="project" value="InterPro"/>
</dbReference>
<dbReference type="AlphaFoldDB" id="A0A4U7BLK7"/>
<dbReference type="OrthoDB" id="9804504at2"/>
<feature type="domain" description="Sulphate adenylyltransferase catalytic" evidence="2">
    <location>
        <begin position="135"/>
        <end position="335"/>
    </location>
</feature>
<dbReference type="SUPFAM" id="SSF88697">
    <property type="entry name" value="PUA domain-like"/>
    <property type="match status" value="1"/>
</dbReference>
<evidence type="ECO:0000259" key="2">
    <source>
        <dbReference type="Pfam" id="PF01747"/>
    </source>
</evidence>
<dbReference type="PANTHER" id="PTHR43509:SF1">
    <property type="entry name" value="SULFATE ADENYLYLTRANSFERASE"/>
    <property type="match status" value="1"/>
</dbReference>
<accession>A0A4U7BLK7</accession>
<dbReference type="Pfam" id="PF01747">
    <property type="entry name" value="ATP-sulfurylase"/>
    <property type="match status" value="1"/>
</dbReference>
<dbReference type="SUPFAM" id="SSF52374">
    <property type="entry name" value="Nucleotidylyl transferase"/>
    <property type="match status" value="1"/>
</dbReference>
<keyword evidence="3" id="KW-0808">Transferase</keyword>
<dbReference type="InterPro" id="IPR014729">
    <property type="entry name" value="Rossmann-like_a/b/a_fold"/>
</dbReference>
<sequence length="381" mass="43902">MILRKNKNIVINKNELGILSLIQEGLLGTCTHLMDENENREILKTGKFKGESFPYPLIFSPKNAKNLKIGNKIELLLNGKIVGHIDLKKKFKNDKNFSSIFRSHTCSLENNGEICISGEIEIYNSSIKTIKENFKLVKENLNAQKITALVTSLDPLHRAHERMLRWTIDKADLVVIFLVESFDNDGFDFDLKEKYLKKFIQKYLPPDRIFIFPLKNIDLFHSHLNPGLESIIAKNLGCTKLVVGQNHTGLGMFYDGNQPKTILDEFSKDYGIEVIVLPEFVFCDICRMIVSTRSCPHGSHHHLHYNSQSLKNLLRSGIIPPAVFMRKEISSMILSSIFPNRFKNLQKMYNDLFATDGILEYKKDEEFYQKLLETHQMSYIV</sequence>
<keyword evidence="4" id="KW-1185">Reference proteome</keyword>
<dbReference type="RefSeq" id="WP_137621645.1">
    <property type="nucleotide sequence ID" value="NZ_NXMA01000002.1"/>
</dbReference>
<dbReference type="Gene3D" id="3.10.400.10">
    <property type="entry name" value="Sulfate adenylyltransferase"/>
    <property type="match status" value="1"/>
</dbReference>
<dbReference type="InterPro" id="IPR024951">
    <property type="entry name" value="Sulfurylase_cat_dom"/>
</dbReference>
<dbReference type="PANTHER" id="PTHR43509">
    <property type="match status" value="1"/>
</dbReference>
<dbReference type="Gene3D" id="3.40.50.620">
    <property type="entry name" value="HUPs"/>
    <property type="match status" value="1"/>
</dbReference>
<dbReference type="EMBL" id="NXMA01000002">
    <property type="protein sequence ID" value="TKX32948.1"/>
    <property type="molecule type" value="Genomic_DNA"/>
</dbReference>
<keyword evidence="3" id="KW-0548">Nucleotidyltransferase</keyword>
<name>A0A4U7BLK7_9BACT</name>
<evidence type="ECO:0000256" key="1">
    <source>
        <dbReference type="ARBA" id="ARBA00005048"/>
    </source>
</evidence>
<comment type="pathway">
    <text evidence="1">Sulfur metabolism; hydrogen sulfide biosynthesis; sulfite from sulfate: step 1/3.</text>
</comment>
<reference evidence="3 4" key="1">
    <citation type="submission" date="2018-05" db="EMBL/GenBank/DDBJ databases">
        <title>Novel Campyloabacter and Helicobacter Species and Strains.</title>
        <authorList>
            <person name="Mannion A.J."/>
            <person name="Shen Z."/>
            <person name="Fox J.G."/>
        </authorList>
    </citation>
    <scope>NUCLEOTIDE SEQUENCE [LARGE SCALE GENOMIC DNA]</scope>
    <source>
        <strain evidence="4">MIT17-670</strain>
    </source>
</reference>
<protein>
    <submittedName>
        <fullName evidence="3">Sulfate adenylyltransferase</fullName>
    </submittedName>
</protein>
<dbReference type="Proteomes" id="UP000310353">
    <property type="component" value="Unassembled WGS sequence"/>
</dbReference>
<evidence type="ECO:0000313" key="3">
    <source>
        <dbReference type="EMBL" id="TKX32948.1"/>
    </source>
</evidence>